<gene>
    <name evidence="1" type="ORF">CLUMA_CG014602</name>
</gene>
<sequence length="80" mass="9200">MEWFEGDADFCHVPNAASAVLIDSTKGRLRVPLFLYCISKMNYLCCRYSSSDHSAILCFTTWTLFLLKVLEILMQMNVIN</sequence>
<protein>
    <submittedName>
        <fullName evidence="1">CLUMA_CG014602, isoform A</fullName>
    </submittedName>
</protein>
<accession>A0A1J1IMT9</accession>
<evidence type="ECO:0000313" key="2">
    <source>
        <dbReference type="Proteomes" id="UP000183832"/>
    </source>
</evidence>
<organism evidence="1 2">
    <name type="scientific">Clunio marinus</name>
    <dbReference type="NCBI Taxonomy" id="568069"/>
    <lineage>
        <taxon>Eukaryota</taxon>
        <taxon>Metazoa</taxon>
        <taxon>Ecdysozoa</taxon>
        <taxon>Arthropoda</taxon>
        <taxon>Hexapoda</taxon>
        <taxon>Insecta</taxon>
        <taxon>Pterygota</taxon>
        <taxon>Neoptera</taxon>
        <taxon>Endopterygota</taxon>
        <taxon>Diptera</taxon>
        <taxon>Nematocera</taxon>
        <taxon>Chironomoidea</taxon>
        <taxon>Chironomidae</taxon>
        <taxon>Clunio</taxon>
    </lineage>
</organism>
<name>A0A1J1IMT9_9DIPT</name>
<dbReference type="EMBL" id="CVRI01000055">
    <property type="protein sequence ID" value="CRL01058.1"/>
    <property type="molecule type" value="Genomic_DNA"/>
</dbReference>
<keyword evidence="2" id="KW-1185">Reference proteome</keyword>
<dbReference type="Proteomes" id="UP000183832">
    <property type="component" value="Unassembled WGS sequence"/>
</dbReference>
<evidence type="ECO:0000313" key="1">
    <source>
        <dbReference type="EMBL" id="CRL01058.1"/>
    </source>
</evidence>
<proteinExistence type="predicted"/>
<reference evidence="1 2" key="1">
    <citation type="submission" date="2015-04" db="EMBL/GenBank/DDBJ databases">
        <authorList>
            <person name="Syromyatnikov M.Y."/>
            <person name="Popov V.N."/>
        </authorList>
    </citation>
    <scope>NUCLEOTIDE SEQUENCE [LARGE SCALE GENOMIC DNA]</scope>
</reference>
<dbReference type="AlphaFoldDB" id="A0A1J1IMT9"/>